<evidence type="ECO:0000256" key="4">
    <source>
        <dbReference type="ARBA" id="ARBA00022801"/>
    </source>
</evidence>
<dbReference type="InterPro" id="IPR036286">
    <property type="entry name" value="LexA/Signal_pep-like_sf"/>
</dbReference>
<dbReference type="NCBIfam" id="TIGR02227">
    <property type="entry name" value="sigpep_I_bact"/>
    <property type="match status" value="1"/>
</dbReference>
<dbReference type="PANTHER" id="PTHR43390:SF1">
    <property type="entry name" value="CHLOROPLAST PROCESSING PEPTIDASE"/>
    <property type="match status" value="1"/>
</dbReference>
<keyword evidence="6" id="KW-0472">Membrane</keyword>
<dbReference type="GO" id="GO:0016020">
    <property type="term" value="C:membrane"/>
    <property type="evidence" value="ECO:0007669"/>
    <property type="project" value="UniProtKB-SubCell"/>
</dbReference>
<gene>
    <name evidence="8" type="ORF">A2363_00965</name>
</gene>
<feature type="active site" evidence="5">
    <location>
        <position position="42"/>
    </location>
</feature>
<reference evidence="8 9" key="1">
    <citation type="journal article" date="2016" name="Nat. Commun.">
        <title>Thousands of microbial genomes shed light on interconnected biogeochemical processes in an aquifer system.</title>
        <authorList>
            <person name="Anantharaman K."/>
            <person name="Brown C.T."/>
            <person name="Hug L.A."/>
            <person name="Sharon I."/>
            <person name="Castelle C.J."/>
            <person name="Probst A.J."/>
            <person name="Thomas B.C."/>
            <person name="Singh A."/>
            <person name="Wilkins M.J."/>
            <person name="Karaoz U."/>
            <person name="Brodie E.L."/>
            <person name="Williams K.H."/>
            <person name="Hubbard S.S."/>
            <person name="Banfield J.F."/>
        </authorList>
    </citation>
    <scope>NUCLEOTIDE SEQUENCE [LARGE SCALE GENOMIC DNA]</scope>
</reference>
<evidence type="ECO:0000256" key="3">
    <source>
        <dbReference type="ARBA" id="ARBA00013208"/>
    </source>
</evidence>
<protein>
    <recommendedName>
        <fullName evidence="3 6">Signal peptidase I</fullName>
        <ecNumber evidence="3 6">3.4.21.89</ecNumber>
    </recommendedName>
</protein>
<comment type="caution">
    <text evidence="8">The sequence shown here is derived from an EMBL/GenBank/DDBJ whole genome shotgun (WGS) entry which is preliminary data.</text>
</comment>
<dbReference type="STRING" id="1798401.A2363_00965"/>
<dbReference type="GO" id="GO:0006465">
    <property type="term" value="P:signal peptide processing"/>
    <property type="evidence" value="ECO:0007669"/>
    <property type="project" value="InterPro"/>
</dbReference>
<dbReference type="EMBL" id="MFKE01000001">
    <property type="protein sequence ID" value="OGG36049.1"/>
    <property type="molecule type" value="Genomic_DNA"/>
</dbReference>
<dbReference type="AlphaFoldDB" id="A0A1F6BGI9"/>
<accession>A0A1F6BGI9</accession>
<keyword evidence="4 6" id="KW-0378">Hydrolase</keyword>
<dbReference type="GO" id="GO:0009003">
    <property type="term" value="F:signal peptidase activity"/>
    <property type="evidence" value="ECO:0007669"/>
    <property type="project" value="UniProtKB-EC"/>
</dbReference>
<dbReference type="GO" id="GO:0004252">
    <property type="term" value="F:serine-type endopeptidase activity"/>
    <property type="evidence" value="ECO:0007669"/>
    <property type="project" value="InterPro"/>
</dbReference>
<evidence type="ECO:0000256" key="6">
    <source>
        <dbReference type="RuleBase" id="RU362042"/>
    </source>
</evidence>
<dbReference type="PRINTS" id="PR00727">
    <property type="entry name" value="LEADERPTASE"/>
</dbReference>
<organism evidence="8 9">
    <name type="scientific">Candidatus Gottesmanbacteria bacterium RIFOXYB1_FULL_47_11</name>
    <dbReference type="NCBI Taxonomy" id="1798401"/>
    <lineage>
        <taxon>Bacteria</taxon>
        <taxon>Candidatus Gottesmaniibacteriota</taxon>
    </lineage>
</organism>
<dbReference type="InterPro" id="IPR019533">
    <property type="entry name" value="Peptidase_S26"/>
</dbReference>
<dbReference type="InterPro" id="IPR019758">
    <property type="entry name" value="Pept_S26A_signal_pept_1_CS"/>
</dbReference>
<proteinExistence type="inferred from homology"/>
<dbReference type="Pfam" id="PF10502">
    <property type="entry name" value="Peptidase_S26"/>
    <property type="match status" value="1"/>
</dbReference>
<feature type="transmembrane region" description="Helical" evidence="6">
    <location>
        <begin position="7"/>
        <end position="32"/>
    </location>
</feature>
<keyword evidence="6" id="KW-0645">Protease</keyword>
<comment type="catalytic activity">
    <reaction evidence="1 6">
        <text>Cleavage of hydrophobic, N-terminal signal or leader sequences from secreted and periplasmic proteins.</text>
        <dbReference type="EC" id="3.4.21.89"/>
    </reaction>
</comment>
<evidence type="ECO:0000256" key="1">
    <source>
        <dbReference type="ARBA" id="ARBA00000677"/>
    </source>
</evidence>
<dbReference type="Proteomes" id="UP000176186">
    <property type="component" value="Unassembled WGS sequence"/>
</dbReference>
<sequence>MDRIKRAVAAIFDFLQGIVVIMAILVMIYLYIMSPQEINGASMEPNFHNGEFILTNKVLYKFRTPTRGDVVIFKSPANKEIDYIKRIIGLPDETVCLRDNTLYVNDQKVDEPYLAPDTPIYGGSYLAENNCITVSEGTYFMVGDNRPHSSDSREFGPVDEIDFIGVAIARYWPFSQMGVFQRPTYNIN</sequence>
<dbReference type="CDD" id="cd06530">
    <property type="entry name" value="S26_SPase_I"/>
    <property type="match status" value="1"/>
</dbReference>
<keyword evidence="6" id="KW-0812">Transmembrane</keyword>
<dbReference type="PANTHER" id="PTHR43390">
    <property type="entry name" value="SIGNAL PEPTIDASE I"/>
    <property type="match status" value="1"/>
</dbReference>
<keyword evidence="6" id="KW-1133">Transmembrane helix</keyword>
<comment type="subcellular location">
    <subcellularLocation>
        <location evidence="6">Membrane</location>
        <topology evidence="6">Single-pass type II membrane protein</topology>
    </subcellularLocation>
</comment>
<dbReference type="Gene3D" id="2.10.109.10">
    <property type="entry name" value="Umud Fragment, subunit A"/>
    <property type="match status" value="1"/>
</dbReference>
<evidence type="ECO:0000256" key="2">
    <source>
        <dbReference type="ARBA" id="ARBA00009370"/>
    </source>
</evidence>
<feature type="active site" evidence="5">
    <location>
        <position position="85"/>
    </location>
</feature>
<dbReference type="InterPro" id="IPR000223">
    <property type="entry name" value="Pept_S26A_signal_pept_1"/>
</dbReference>
<evidence type="ECO:0000256" key="5">
    <source>
        <dbReference type="PIRSR" id="PIRSR600223-1"/>
    </source>
</evidence>
<evidence type="ECO:0000313" key="9">
    <source>
        <dbReference type="Proteomes" id="UP000176186"/>
    </source>
</evidence>
<evidence type="ECO:0000313" key="8">
    <source>
        <dbReference type="EMBL" id="OGG36049.1"/>
    </source>
</evidence>
<feature type="domain" description="Peptidase S26" evidence="7">
    <location>
        <begin position="13"/>
        <end position="172"/>
    </location>
</feature>
<evidence type="ECO:0000259" key="7">
    <source>
        <dbReference type="Pfam" id="PF10502"/>
    </source>
</evidence>
<name>A0A1F6BGI9_9BACT</name>
<dbReference type="PROSITE" id="PS00761">
    <property type="entry name" value="SPASE_I_3"/>
    <property type="match status" value="1"/>
</dbReference>
<dbReference type="SUPFAM" id="SSF51306">
    <property type="entry name" value="LexA/Signal peptidase"/>
    <property type="match status" value="1"/>
</dbReference>
<dbReference type="EC" id="3.4.21.89" evidence="3 6"/>
<comment type="similarity">
    <text evidence="2 6">Belongs to the peptidase S26 family.</text>
</comment>